<evidence type="ECO:0000256" key="2">
    <source>
        <dbReference type="ARBA" id="ARBA00022694"/>
    </source>
</evidence>
<dbReference type="HAMAP" id="MF_01818">
    <property type="entry name" value="RNase_Z_BN"/>
    <property type="match status" value="1"/>
</dbReference>
<dbReference type="InterPro" id="IPR036866">
    <property type="entry name" value="RibonucZ/Hydroxyglut_hydro"/>
</dbReference>
<reference evidence="9" key="1">
    <citation type="submission" date="2022-10" db="EMBL/GenBank/DDBJ databases">
        <authorList>
            <person name="Yu W.X."/>
        </authorList>
    </citation>
    <scope>NUCLEOTIDE SEQUENCE</scope>
    <source>
        <strain evidence="9">D04</strain>
    </source>
</reference>
<dbReference type="PANTHER" id="PTHR46018:SF2">
    <property type="entry name" value="ZINC PHOSPHODIESTERASE ELAC PROTEIN 1"/>
    <property type="match status" value="1"/>
</dbReference>
<dbReference type="PANTHER" id="PTHR46018">
    <property type="entry name" value="ZINC PHOSPHODIESTERASE ELAC PROTEIN 1"/>
    <property type="match status" value="1"/>
</dbReference>
<evidence type="ECO:0000256" key="6">
    <source>
        <dbReference type="ARBA" id="ARBA00022801"/>
    </source>
</evidence>
<dbReference type="GO" id="GO:0042781">
    <property type="term" value="F:3'-tRNA processing endoribonuclease activity"/>
    <property type="evidence" value="ECO:0007669"/>
    <property type="project" value="UniProtKB-UniRule"/>
</dbReference>
<feature type="binding site" evidence="8">
    <location>
        <position position="64"/>
    </location>
    <ligand>
        <name>Zn(2+)</name>
        <dbReference type="ChEBI" id="CHEBI:29105"/>
        <label>1</label>
        <note>catalytic</note>
    </ligand>
</feature>
<feature type="binding site" evidence="8">
    <location>
        <position position="272"/>
    </location>
    <ligand>
        <name>Zn(2+)</name>
        <dbReference type="ChEBI" id="CHEBI:29105"/>
        <label>2</label>
        <note>catalytic</note>
    </ligand>
</feature>
<keyword evidence="7 8" id="KW-0862">Zinc</keyword>
<dbReference type="AlphaFoldDB" id="A0AAE3MES9"/>
<keyword evidence="4 8" id="KW-0479">Metal-binding</keyword>
<feature type="binding site" evidence="8">
    <location>
        <position position="214"/>
    </location>
    <ligand>
        <name>Zn(2+)</name>
        <dbReference type="ChEBI" id="CHEBI:29105"/>
        <label>2</label>
        <note>catalytic</note>
    </ligand>
</feature>
<dbReference type="GO" id="GO:0008270">
    <property type="term" value="F:zinc ion binding"/>
    <property type="evidence" value="ECO:0007669"/>
    <property type="project" value="UniProtKB-UniRule"/>
</dbReference>
<dbReference type="Gene3D" id="3.60.15.10">
    <property type="entry name" value="Ribonuclease Z/Hydroxyacylglutathione hydrolase-like"/>
    <property type="match status" value="1"/>
</dbReference>
<dbReference type="CDD" id="cd07717">
    <property type="entry name" value="RNaseZ_ZiPD-like_MBL-fold"/>
    <property type="match status" value="1"/>
</dbReference>
<dbReference type="NCBIfam" id="TIGR02651">
    <property type="entry name" value="RNase_Z"/>
    <property type="match status" value="1"/>
</dbReference>
<comment type="caution">
    <text evidence="9">The sequence shown here is derived from an EMBL/GenBank/DDBJ whole genome shotgun (WGS) entry which is preliminary data.</text>
</comment>
<dbReference type="RefSeq" id="WP_301199628.1">
    <property type="nucleotide sequence ID" value="NZ_JAPDPI010000021.1"/>
</dbReference>
<keyword evidence="10" id="KW-1185">Reference proteome</keyword>
<dbReference type="EMBL" id="JAPDPI010000021">
    <property type="protein sequence ID" value="MCW3806256.1"/>
    <property type="molecule type" value="Genomic_DNA"/>
</dbReference>
<dbReference type="NCBIfam" id="NF000801">
    <property type="entry name" value="PRK00055.1-3"/>
    <property type="match status" value="1"/>
</dbReference>
<keyword evidence="2 8" id="KW-0819">tRNA processing</keyword>
<name>A0AAE3MES9_9BACT</name>
<accession>A0AAE3MES9</accession>
<feature type="binding site" evidence="8">
    <location>
        <position position="144"/>
    </location>
    <ligand>
        <name>Zn(2+)</name>
        <dbReference type="ChEBI" id="CHEBI:29105"/>
        <label>1</label>
        <note>catalytic</note>
    </ligand>
</feature>
<dbReference type="SUPFAM" id="SSF56281">
    <property type="entry name" value="Metallo-hydrolase/oxidoreductase"/>
    <property type="match status" value="1"/>
</dbReference>
<feature type="binding site" evidence="8">
    <location>
        <position position="214"/>
    </location>
    <ligand>
        <name>Zn(2+)</name>
        <dbReference type="ChEBI" id="CHEBI:29105"/>
        <label>1</label>
        <note>catalytic</note>
    </ligand>
</feature>
<comment type="function">
    <text evidence="8">Zinc phosphodiesterase, which displays some tRNA 3'-processing endonuclease activity. Probably involved in tRNA maturation, by removing a 3'-trailer from precursor tRNA.</text>
</comment>
<comment type="catalytic activity">
    <reaction evidence="8">
        <text>Endonucleolytic cleavage of RNA, removing extra 3' nucleotides from tRNA precursor, generating 3' termini of tRNAs. A 3'-hydroxy group is left at the tRNA terminus and a 5'-phosphoryl group is left at the trailer molecule.</text>
        <dbReference type="EC" id="3.1.26.11"/>
    </reaction>
</comment>
<keyword evidence="3 8" id="KW-0540">Nuclease</keyword>
<protein>
    <recommendedName>
        <fullName evidence="8">Ribonuclease Z</fullName>
        <shortName evidence="8">RNase Z</shortName>
        <ecNumber evidence="8">3.1.26.11</ecNumber>
    </recommendedName>
    <alternativeName>
        <fullName evidence="8">tRNA 3 endonuclease</fullName>
    </alternativeName>
    <alternativeName>
        <fullName evidence="8">tRNase Z</fullName>
    </alternativeName>
</protein>
<evidence type="ECO:0000256" key="7">
    <source>
        <dbReference type="ARBA" id="ARBA00022833"/>
    </source>
</evidence>
<evidence type="ECO:0000256" key="3">
    <source>
        <dbReference type="ARBA" id="ARBA00022722"/>
    </source>
</evidence>
<proteinExistence type="inferred from homology"/>
<evidence type="ECO:0000256" key="4">
    <source>
        <dbReference type="ARBA" id="ARBA00022723"/>
    </source>
</evidence>
<dbReference type="InterPro" id="IPR013471">
    <property type="entry name" value="RNase_Z/BN"/>
</dbReference>
<feature type="binding site" evidence="8">
    <location>
        <position position="68"/>
    </location>
    <ligand>
        <name>Zn(2+)</name>
        <dbReference type="ChEBI" id="CHEBI:29105"/>
        <label>2</label>
        <note>catalytic</note>
    </ligand>
</feature>
<dbReference type="EC" id="3.1.26.11" evidence="8"/>
<evidence type="ECO:0000256" key="8">
    <source>
        <dbReference type="HAMAP-Rule" id="MF_01818"/>
    </source>
</evidence>
<feature type="binding site" evidence="8">
    <location>
        <position position="66"/>
    </location>
    <ligand>
        <name>Zn(2+)</name>
        <dbReference type="ChEBI" id="CHEBI:29105"/>
        <label>1</label>
        <note>catalytic</note>
    </ligand>
</feature>
<gene>
    <name evidence="8" type="primary">rnz</name>
    <name evidence="9" type="ORF">OM074_11520</name>
</gene>
<sequence length="306" mass="34987">MSKSFSVTILGSNSALPTSERYPTAQVLNVSERFFLIDCGEGTQVQLRRNRIRFSKINHIFISHLHGDHCFGLIGLISTLGLLGRKNDLYIYAHPDLEKIMLPQLQYFCKELPYRVVFKSFDHANSELIYSDKHLEIYTIPLVHRIPTVGFLFKEKAGEKKIKKEFVFKYQPSIKEILSIKRGEDYYTKEGELIANNDITLDPPKVMSYAFCTDTRPSKKIIDLIKGVDLLYHEATFLNEDKKLAHKTYHSTAQQAAGIAKKAEVGKLLIGHYSTRYRDLSLFLDEAKSIFTNTQLSKEGDVITIS</sequence>
<feature type="binding site" evidence="8">
    <location>
        <position position="69"/>
    </location>
    <ligand>
        <name>Zn(2+)</name>
        <dbReference type="ChEBI" id="CHEBI:29105"/>
        <label>2</label>
        <note>catalytic</note>
    </ligand>
</feature>
<feature type="active site" description="Proton acceptor" evidence="8">
    <location>
        <position position="68"/>
    </location>
</feature>
<comment type="similarity">
    <text evidence="8">Belongs to the RNase Z family.</text>
</comment>
<comment type="cofactor">
    <cofactor evidence="8">
        <name>Zn(2+)</name>
        <dbReference type="ChEBI" id="CHEBI:29105"/>
    </cofactor>
    <text evidence="8">Binds 2 Zn(2+) ions.</text>
</comment>
<evidence type="ECO:0000313" key="9">
    <source>
        <dbReference type="EMBL" id="MCW3806256.1"/>
    </source>
</evidence>
<dbReference type="Pfam" id="PF23023">
    <property type="entry name" value="Anti-Pycsar_Apyc1"/>
    <property type="match status" value="1"/>
</dbReference>
<keyword evidence="6 8" id="KW-0378">Hydrolase</keyword>
<dbReference type="Proteomes" id="UP001207408">
    <property type="component" value="Unassembled WGS sequence"/>
</dbReference>
<evidence type="ECO:0000313" key="10">
    <source>
        <dbReference type="Proteomes" id="UP001207408"/>
    </source>
</evidence>
<evidence type="ECO:0000256" key="1">
    <source>
        <dbReference type="ARBA" id="ARBA00011738"/>
    </source>
</evidence>
<keyword evidence="5 8" id="KW-0255">Endonuclease</keyword>
<comment type="subunit">
    <text evidence="1 8">Homodimer.</text>
</comment>
<evidence type="ECO:0000256" key="5">
    <source>
        <dbReference type="ARBA" id="ARBA00022759"/>
    </source>
</evidence>
<organism evidence="9 10">
    <name type="scientific">Plebeiibacterium marinum</name>
    <dbReference type="NCBI Taxonomy" id="2992111"/>
    <lineage>
        <taxon>Bacteria</taxon>
        <taxon>Pseudomonadati</taxon>
        <taxon>Bacteroidota</taxon>
        <taxon>Bacteroidia</taxon>
        <taxon>Marinilabiliales</taxon>
        <taxon>Marinilabiliaceae</taxon>
        <taxon>Plebeiibacterium</taxon>
    </lineage>
</organism>